<dbReference type="PROSITE" id="PS50235">
    <property type="entry name" value="USP_3"/>
    <property type="match status" value="1"/>
</dbReference>
<dbReference type="GO" id="GO:0004535">
    <property type="term" value="F:poly(A)-specific ribonuclease activity"/>
    <property type="evidence" value="ECO:0007669"/>
    <property type="project" value="UniProtKB-UniRule"/>
</dbReference>
<dbReference type="RefSeq" id="XP_015468819.1">
    <property type="nucleotide sequence ID" value="XM_015610347.1"/>
</dbReference>
<feature type="binding site" evidence="11">
    <location>
        <position position="975"/>
    </location>
    <ligand>
        <name>a divalent metal cation</name>
        <dbReference type="ChEBI" id="CHEBI:60240"/>
        <note>catalytic</note>
    </ligand>
</feature>
<dbReference type="InterPro" id="IPR013520">
    <property type="entry name" value="Ribonucl_H"/>
</dbReference>
<keyword evidence="7 11" id="KW-0479">Metal-binding</keyword>
<dbReference type="PANTHER" id="PTHR15728:SF0">
    <property type="entry name" value="PAN2-PAN3 DEADENYLATION COMPLEX CATALYTIC SUBUNIT PAN2"/>
    <property type="match status" value="1"/>
</dbReference>
<evidence type="ECO:0000256" key="5">
    <source>
        <dbReference type="ARBA" id="ARBA00022664"/>
    </source>
</evidence>
<comment type="caution">
    <text evidence="13">The sequence shown here is derived from an EMBL/GenBank/DDBJ whole genome shotgun (WGS) entry which is preliminary data.</text>
</comment>
<dbReference type="InterPro" id="IPR030843">
    <property type="entry name" value="PAN2"/>
</dbReference>
<keyword evidence="3 11" id="KW-0963">Cytoplasm</keyword>
<dbReference type="InterPro" id="IPR038765">
    <property type="entry name" value="Papain-like_cys_pep_sf"/>
</dbReference>
<evidence type="ECO:0000256" key="4">
    <source>
        <dbReference type="ARBA" id="ARBA00022574"/>
    </source>
</evidence>
<evidence type="ECO:0000256" key="11">
    <source>
        <dbReference type="HAMAP-Rule" id="MF_03182"/>
    </source>
</evidence>
<feature type="domain" description="USP" evidence="12">
    <location>
        <begin position="459"/>
        <end position="806"/>
    </location>
</feature>
<keyword evidence="14" id="KW-1185">Reference proteome</keyword>
<proteinExistence type="inferred from homology"/>
<dbReference type="SUPFAM" id="SSF54001">
    <property type="entry name" value="Cysteine proteinases"/>
    <property type="match status" value="1"/>
</dbReference>
<reference evidence="13 14" key="1">
    <citation type="submission" date="2015-11" db="EMBL/GenBank/DDBJ databases">
        <title>The genome of Debaryomyces fabryi.</title>
        <authorList>
            <person name="Tafer H."/>
            <person name="Lopandic K."/>
        </authorList>
    </citation>
    <scope>NUCLEOTIDE SEQUENCE [LARGE SCALE GENOMIC DNA]</scope>
    <source>
        <strain evidence="13 14">CBS 789</strain>
    </source>
</reference>
<evidence type="ECO:0000256" key="1">
    <source>
        <dbReference type="ARBA" id="ARBA00001663"/>
    </source>
</evidence>
<dbReference type="InterPro" id="IPR050785">
    <property type="entry name" value="PAN2-PAN3_catalytic_subunit"/>
</dbReference>
<comment type="catalytic activity">
    <reaction evidence="1 11">
        <text>Exonucleolytic cleavage of poly(A) to 5'-AMP.</text>
        <dbReference type="EC" id="3.1.13.4"/>
    </reaction>
</comment>
<sequence length="1069" mass="122582">MPYPALHLSQYSKFKSSLGISPVKQYLNHQKGILSLLHNCVNFNNRRGLAQLSLTSELFKEPGFNNLTCMTFNSNTNNDLVIAGDSLFKVDLLKPNMTTSFNHSGKVSMIDNTLKYLTLGKSNGEIEIFDPVSNQTVKSFYGHNGLLSDIDVQGNYVASCGYSLRPRRNQASQSSYMIDPLVNIYDLRMMRSLPPIPFPAGASFVRFHPKLPNIMIIASSLGQLQFVDIYDQLNVYLYQADLSNVNASTPTTSSNTYLANLEISGNGDFITFSDGFQNLHLWSFKNNNSKNFINFPSYLEQPDFVQPFQQNHIDVDDVVPLSSIGMPYYKDLLLSNYASDLHFTKELLKLPTHLDPELLQSQYSQILPYNSLKYGKRNLHKFYVPLKTNMQTKQKLFPKFISEKNGHESVFDNENSNIFEYKSLNKFEVPKCYSSLKIQYSKFGVEDFDFSFYNRTKYSGLENHLDNSYINSLLQLYKYSSIFQNFIIKHLLKEWLPNDLTTIIQKGNPQGSSILNELGYIFDMMNKSQGKNCKTSNFSSVLSQNQVAQMQELINKDDCKNLNAFEIRAIISKFNKFLLSTCNNDLLNQFNTSLNEITNINYEIEIKSNGCNINNVNYNSQLTVDLMSPPVNKLSILISANSTSATKKNLNILNYLDYSMNQFKTMKCQQCNNSFPHLLEMRQSLVQLPPVLLINVNFTGQEFNIIPNFPNWLVPEFYTYEMNNKVNFKLQSNDNLSNKYELLGYVCEINQGSEFLKGEHNLVSYIKIEGQWYLFNDFLVMPIPESEVFDLSYNWKKPIIIMYQLAKSVELETFKQESFAQLLDLNDSILYRDHFAGGIRDSIKREYELLTKDEAPSAGTLIAIDAEFVTLNPEELEVHYGGVRNLIKPRNLSLARISVLRGDNGPKQGVPFIDDYIIHTCFIDDYLTSFSGIEPGDLDPSTSNKTLTTLQTSYRKLWLLLNLGCIFVGHGLQNDFRCINLHVPKNQIRDTAEFFYLPEFKRKLSLKFLAYILLKEKVQTGNHDSIEDANTALLLYKKYLELTAIGDFESTLHRIYMDGQQLRFKVPDS</sequence>
<dbReference type="InterPro" id="IPR036397">
    <property type="entry name" value="RNaseH_sf"/>
</dbReference>
<dbReference type="Pfam" id="PF00929">
    <property type="entry name" value="RNase_T"/>
    <property type="match status" value="1"/>
</dbReference>
<dbReference type="CDD" id="cd06143">
    <property type="entry name" value="PAN2_exo"/>
    <property type="match status" value="1"/>
</dbReference>
<keyword evidence="5 11" id="KW-0507">mRNA processing</keyword>
<dbReference type="Gene3D" id="2.130.10.10">
    <property type="entry name" value="YVTN repeat-like/Quinoprotein amine dehydrogenase"/>
    <property type="match status" value="1"/>
</dbReference>
<dbReference type="InterPro" id="IPR028881">
    <property type="entry name" value="PAN2_UCH_dom"/>
</dbReference>
<evidence type="ECO:0000256" key="10">
    <source>
        <dbReference type="ARBA" id="ARBA00022839"/>
    </source>
</evidence>
<dbReference type="GO" id="GO:0006397">
    <property type="term" value="P:mRNA processing"/>
    <property type="evidence" value="ECO:0007669"/>
    <property type="project" value="UniProtKB-KW"/>
</dbReference>
<dbReference type="GO" id="GO:0000289">
    <property type="term" value="P:nuclear-transcribed mRNA poly(A) tail shortening"/>
    <property type="evidence" value="ECO:0007669"/>
    <property type="project" value="UniProtKB-UniRule"/>
</dbReference>
<keyword evidence="9 11" id="KW-0378">Hydrolase</keyword>
<evidence type="ECO:0000256" key="9">
    <source>
        <dbReference type="ARBA" id="ARBA00022801"/>
    </source>
</evidence>
<dbReference type="SUPFAM" id="SSF50978">
    <property type="entry name" value="WD40 repeat-like"/>
    <property type="match status" value="1"/>
</dbReference>
<evidence type="ECO:0000256" key="7">
    <source>
        <dbReference type="ARBA" id="ARBA00022723"/>
    </source>
</evidence>
<dbReference type="GeneID" id="26838526"/>
<dbReference type="Gene3D" id="3.30.420.10">
    <property type="entry name" value="Ribonuclease H-like superfamily/Ribonuclease H"/>
    <property type="match status" value="1"/>
</dbReference>
<evidence type="ECO:0000313" key="13">
    <source>
        <dbReference type="EMBL" id="KSA02717.1"/>
    </source>
</evidence>
<gene>
    <name evidence="11" type="primary">PAN2</name>
    <name evidence="13" type="ORF">AC631_01517</name>
</gene>
<dbReference type="OrthoDB" id="16516at2759"/>
<comment type="function">
    <text evidence="11">Catalytic subunit of the poly(A)-nuclease (PAN) deadenylation complex, one of two cytoplasmic mRNA deadenylases involved in mRNA turnover. PAN specifically shortens poly(A) tails of RNA and the activity is stimulated by poly(A)-binding protein PAB1. PAN deadenylation is followed by rapid degradation of the shortened mRNA tails by the CCR4-NOT complex. Deadenylated mRNAs are then degraded by two alternative mechanisms, namely exosome-mediated 3'-5' exonucleolytic degradation, or deadenlyation-dependent mRNA decaping and subsequent 5'-3' exonucleolytic degradation by XRN1. May also be involved in post-transcriptional maturation of mRNA poly(A) tails.</text>
</comment>
<dbReference type="Pfam" id="PF20770">
    <property type="entry name" value="PAN2_N"/>
    <property type="match status" value="1"/>
</dbReference>
<comment type="subunit">
    <text evidence="11">Forms a heterotrimer with an asymmetric homodimer of the regulatory subunit PAN3 to form the poly(A)-nuclease (PAN) deadenylation complex.</text>
</comment>
<comment type="domain">
    <text evidence="11">The linker, or PAN3 interaction domain (PID), between the WD40 repeats and the pseudo-UCH domain mediates interaction with PAN3.</text>
</comment>
<dbReference type="GO" id="GO:0003676">
    <property type="term" value="F:nucleic acid binding"/>
    <property type="evidence" value="ECO:0007669"/>
    <property type="project" value="InterPro"/>
</dbReference>
<dbReference type="CDD" id="cd02672">
    <property type="entry name" value="Peptidase_C19P"/>
    <property type="match status" value="1"/>
</dbReference>
<dbReference type="Pfam" id="PF13423">
    <property type="entry name" value="UCH_1"/>
    <property type="match status" value="1"/>
</dbReference>
<dbReference type="InterPro" id="IPR015943">
    <property type="entry name" value="WD40/YVTN_repeat-like_dom_sf"/>
</dbReference>
<keyword evidence="6 11" id="KW-0540">Nuclease</keyword>
<comment type="activity regulation">
    <text evidence="11">Positively regulated by the regulatory subunit PAN3.</text>
</comment>
<comment type="caution">
    <text evidence="11">Lacks conserved residue(s) required for the propagation of feature annotation.</text>
</comment>
<dbReference type="GO" id="GO:0000932">
    <property type="term" value="C:P-body"/>
    <property type="evidence" value="ECO:0007669"/>
    <property type="project" value="TreeGrafter"/>
</dbReference>
<evidence type="ECO:0000256" key="2">
    <source>
        <dbReference type="ARBA" id="ARBA00004496"/>
    </source>
</evidence>
<dbReference type="SMART" id="SM00479">
    <property type="entry name" value="EXOIII"/>
    <property type="match status" value="1"/>
</dbReference>
<comment type="similarity">
    <text evidence="11">Belongs to the peptidase C19 family. PAN2 subfamily.</text>
</comment>
<dbReference type="InterPro" id="IPR048841">
    <property type="entry name" value="PAN2_N"/>
</dbReference>
<dbReference type="FunFam" id="3.30.420.10:FF:000028">
    <property type="entry name" value="PAN2-PAN3 deadenylation complex catalytic subunit PAN2"/>
    <property type="match status" value="1"/>
</dbReference>
<dbReference type="EC" id="3.1.13.4" evidence="11"/>
<dbReference type="GO" id="GO:0031251">
    <property type="term" value="C:PAN complex"/>
    <property type="evidence" value="ECO:0007669"/>
    <property type="project" value="UniProtKB-UniRule"/>
</dbReference>
<dbReference type="InterPro" id="IPR036322">
    <property type="entry name" value="WD40_repeat_dom_sf"/>
</dbReference>
<evidence type="ECO:0000256" key="3">
    <source>
        <dbReference type="ARBA" id="ARBA00022490"/>
    </source>
</evidence>
<accession>A0A0V1Q2J1</accession>
<evidence type="ECO:0000256" key="8">
    <source>
        <dbReference type="ARBA" id="ARBA00022737"/>
    </source>
</evidence>
<keyword evidence="10 11" id="KW-0269">Exonuclease</keyword>
<comment type="domain">
    <text evidence="11">Contains a pseudo-UCH domain. This ubiquitin C-terminal hydrolase (UCH)-like or ubiquitin specific protease (USP)-like domain is predicted to be catalytically inactive because it lacks the active site catalytic triad characteristic of thiol proteases, with residues at the equivalent structural positions that are incompatible with catalysis, and it cannot bind ubiquitin. It functions as a structural scaffold for intra- and intermolecular interactions in the complex.</text>
</comment>
<dbReference type="EMBL" id="LMYN01000021">
    <property type="protein sequence ID" value="KSA02717.1"/>
    <property type="molecule type" value="Genomic_DNA"/>
</dbReference>
<dbReference type="AlphaFoldDB" id="A0A0V1Q2J1"/>
<organism evidence="13 14">
    <name type="scientific">Debaryomyces fabryi</name>
    <dbReference type="NCBI Taxonomy" id="58627"/>
    <lineage>
        <taxon>Eukaryota</taxon>
        <taxon>Fungi</taxon>
        <taxon>Dikarya</taxon>
        <taxon>Ascomycota</taxon>
        <taxon>Saccharomycotina</taxon>
        <taxon>Pichiomycetes</taxon>
        <taxon>Debaryomycetaceae</taxon>
        <taxon>Debaryomyces</taxon>
    </lineage>
</organism>
<evidence type="ECO:0000259" key="12">
    <source>
        <dbReference type="PROSITE" id="PS50235"/>
    </source>
</evidence>
<feature type="binding site" evidence="11">
    <location>
        <position position="1028"/>
    </location>
    <ligand>
        <name>a divalent metal cation</name>
        <dbReference type="ChEBI" id="CHEBI:60240"/>
        <note>catalytic</note>
    </ligand>
</feature>
<comment type="subcellular location">
    <subcellularLocation>
        <location evidence="2 11">Cytoplasm</location>
    </subcellularLocation>
</comment>
<keyword evidence="8" id="KW-0677">Repeat</keyword>
<dbReference type="PANTHER" id="PTHR15728">
    <property type="entry name" value="DEADENYLATION COMPLEX CATALYTIC SUBUNIT PAN2"/>
    <property type="match status" value="1"/>
</dbReference>
<dbReference type="Proteomes" id="UP000054251">
    <property type="component" value="Unassembled WGS sequence"/>
</dbReference>
<feature type="binding site" evidence="11">
    <location>
        <position position="865"/>
    </location>
    <ligand>
        <name>a divalent metal cation</name>
        <dbReference type="ChEBI" id="CHEBI:60240"/>
        <note>catalytic</note>
    </ligand>
</feature>
<comment type="cofactor">
    <cofactor evidence="11">
        <name>a divalent metal cation</name>
        <dbReference type="ChEBI" id="CHEBI:60240"/>
    </cofactor>
    <text evidence="11">Binds 2 metal cations per subunit in the catalytic exonuclease domain.</text>
</comment>
<dbReference type="InterPro" id="IPR012337">
    <property type="entry name" value="RNaseH-like_sf"/>
</dbReference>
<protein>
    <recommendedName>
        <fullName evidence="11">PAN2-PAN3 deadenylation complex catalytic subunit PAN2</fullName>
        <ecNumber evidence="11">3.1.13.4</ecNumber>
    </recommendedName>
    <alternativeName>
        <fullName evidence="11">PAB1P-dependent poly(A)-specific ribonuclease</fullName>
    </alternativeName>
    <alternativeName>
        <fullName evidence="11">Poly(A)-nuclease deadenylation complex subunit 2</fullName>
        <shortName evidence="11">PAN deadenylation complex subunit 2</shortName>
    </alternativeName>
</protein>
<dbReference type="Gene3D" id="3.90.70.10">
    <property type="entry name" value="Cysteine proteinases"/>
    <property type="match status" value="1"/>
</dbReference>
<name>A0A0V1Q2J1_9ASCO</name>
<keyword evidence="4" id="KW-0853">WD repeat</keyword>
<dbReference type="HAMAP" id="MF_03182">
    <property type="entry name" value="PAN2"/>
    <property type="match status" value="1"/>
</dbReference>
<feature type="binding site" evidence="11">
    <location>
        <position position="867"/>
    </location>
    <ligand>
        <name>a divalent metal cation</name>
        <dbReference type="ChEBI" id="CHEBI:60240"/>
        <note>catalytic</note>
    </ligand>
</feature>
<dbReference type="SUPFAM" id="SSF53098">
    <property type="entry name" value="Ribonuclease H-like"/>
    <property type="match status" value="1"/>
</dbReference>
<evidence type="ECO:0000313" key="14">
    <source>
        <dbReference type="Proteomes" id="UP000054251"/>
    </source>
</evidence>
<dbReference type="GO" id="GO:0046872">
    <property type="term" value="F:metal ion binding"/>
    <property type="evidence" value="ECO:0007669"/>
    <property type="project" value="UniProtKB-KW"/>
</dbReference>
<dbReference type="InterPro" id="IPR028889">
    <property type="entry name" value="USP"/>
</dbReference>
<evidence type="ECO:0000256" key="6">
    <source>
        <dbReference type="ARBA" id="ARBA00022722"/>
    </source>
</evidence>